<reference evidence="2 3" key="1">
    <citation type="submission" date="2024-05" db="EMBL/GenBank/DDBJ databases">
        <authorList>
            <person name="Wallberg A."/>
        </authorList>
    </citation>
    <scope>NUCLEOTIDE SEQUENCE [LARGE SCALE GENOMIC DNA]</scope>
</reference>
<feature type="transmembrane region" description="Helical" evidence="1">
    <location>
        <begin position="215"/>
        <end position="237"/>
    </location>
</feature>
<dbReference type="EMBL" id="CAXKWB010016529">
    <property type="protein sequence ID" value="CAL4116415.1"/>
    <property type="molecule type" value="Genomic_DNA"/>
</dbReference>
<dbReference type="Proteomes" id="UP001497623">
    <property type="component" value="Unassembled WGS sequence"/>
</dbReference>
<gene>
    <name evidence="2" type="ORF">MNOR_LOCUS20970</name>
</gene>
<evidence type="ECO:0000313" key="3">
    <source>
        <dbReference type="Proteomes" id="UP001497623"/>
    </source>
</evidence>
<sequence>MDVRTRLEPDSVDGRNRCQLVESNKRTFRFFSWVGLFLVRWDTDPMNASNHKYVVNRRWFISFCTLWFIWHLIGATLGLIWRYITEEAPHKQEEWEFIIEVLFFIIAFLIIPSAHIVILYRTIRYLPEILKKITILERVPGFPIYTIHLWNRNQFDTLNSNTEKAEDSADGYQSLDIQNNEEFSNETHKHLRLVHDIDDDDDEPIQVFFSRFPTFIMILSCSIFIGFSFYAFISVMVREWD</sequence>
<dbReference type="AlphaFoldDB" id="A0AAV2R8Q5"/>
<feature type="transmembrane region" description="Helical" evidence="1">
    <location>
        <begin position="101"/>
        <end position="123"/>
    </location>
</feature>
<protein>
    <submittedName>
        <fullName evidence="2">Uncharacterized protein</fullName>
    </submittedName>
</protein>
<keyword evidence="3" id="KW-1185">Reference proteome</keyword>
<feature type="transmembrane region" description="Helical" evidence="1">
    <location>
        <begin position="59"/>
        <end position="81"/>
    </location>
</feature>
<evidence type="ECO:0000256" key="1">
    <source>
        <dbReference type="SAM" id="Phobius"/>
    </source>
</evidence>
<comment type="caution">
    <text evidence="2">The sequence shown here is derived from an EMBL/GenBank/DDBJ whole genome shotgun (WGS) entry which is preliminary data.</text>
</comment>
<keyword evidence="1" id="KW-0812">Transmembrane</keyword>
<organism evidence="2 3">
    <name type="scientific">Meganyctiphanes norvegica</name>
    <name type="common">Northern krill</name>
    <name type="synonym">Thysanopoda norvegica</name>
    <dbReference type="NCBI Taxonomy" id="48144"/>
    <lineage>
        <taxon>Eukaryota</taxon>
        <taxon>Metazoa</taxon>
        <taxon>Ecdysozoa</taxon>
        <taxon>Arthropoda</taxon>
        <taxon>Crustacea</taxon>
        <taxon>Multicrustacea</taxon>
        <taxon>Malacostraca</taxon>
        <taxon>Eumalacostraca</taxon>
        <taxon>Eucarida</taxon>
        <taxon>Euphausiacea</taxon>
        <taxon>Euphausiidae</taxon>
        <taxon>Meganyctiphanes</taxon>
    </lineage>
</organism>
<keyword evidence="1" id="KW-0472">Membrane</keyword>
<feature type="non-terminal residue" evidence="2">
    <location>
        <position position="241"/>
    </location>
</feature>
<name>A0AAV2R8Q5_MEGNR</name>
<evidence type="ECO:0000313" key="2">
    <source>
        <dbReference type="EMBL" id="CAL4116415.1"/>
    </source>
</evidence>
<accession>A0AAV2R8Q5</accession>
<proteinExistence type="predicted"/>
<keyword evidence="1" id="KW-1133">Transmembrane helix</keyword>